<name>A0A7W7C8V9_9PSEU</name>
<dbReference type="AlphaFoldDB" id="A0A7W7C8V9"/>
<dbReference type="Proteomes" id="UP000533598">
    <property type="component" value="Unassembled WGS sequence"/>
</dbReference>
<accession>A0A7W7C8V9</accession>
<protein>
    <submittedName>
        <fullName evidence="1">Uncharacterized protein</fullName>
    </submittedName>
</protein>
<keyword evidence="2" id="KW-1185">Reference proteome</keyword>
<reference evidence="1 2" key="1">
    <citation type="submission" date="2020-08" db="EMBL/GenBank/DDBJ databases">
        <title>Sequencing the genomes of 1000 actinobacteria strains.</title>
        <authorList>
            <person name="Klenk H.-P."/>
        </authorList>
    </citation>
    <scope>NUCLEOTIDE SEQUENCE [LARGE SCALE GENOMIC DNA]</scope>
    <source>
        <strain evidence="1 2">DSM 44230</strain>
    </source>
</reference>
<evidence type="ECO:0000313" key="1">
    <source>
        <dbReference type="EMBL" id="MBB4675349.1"/>
    </source>
</evidence>
<organism evidence="1 2">
    <name type="scientific">Crossiella cryophila</name>
    <dbReference type="NCBI Taxonomy" id="43355"/>
    <lineage>
        <taxon>Bacteria</taxon>
        <taxon>Bacillati</taxon>
        <taxon>Actinomycetota</taxon>
        <taxon>Actinomycetes</taxon>
        <taxon>Pseudonocardiales</taxon>
        <taxon>Pseudonocardiaceae</taxon>
        <taxon>Crossiella</taxon>
    </lineage>
</organism>
<dbReference type="RefSeq" id="WP_281403229.1">
    <property type="nucleotide sequence ID" value="NZ_BAAAUI010000006.1"/>
</dbReference>
<sequence>MTRSNGMTRIALASFIGTAIEFYDNFSRLWPTSAYSLDNRL</sequence>
<evidence type="ECO:0000313" key="2">
    <source>
        <dbReference type="Proteomes" id="UP000533598"/>
    </source>
</evidence>
<comment type="caution">
    <text evidence="1">The sequence shown here is derived from an EMBL/GenBank/DDBJ whole genome shotgun (WGS) entry which is preliminary data.</text>
</comment>
<gene>
    <name evidence="1" type="ORF">HNR67_001467</name>
</gene>
<proteinExistence type="predicted"/>
<dbReference type="EMBL" id="JACHMH010000001">
    <property type="protein sequence ID" value="MBB4675349.1"/>
    <property type="molecule type" value="Genomic_DNA"/>
</dbReference>